<keyword evidence="7" id="KW-1278">Translocase</keyword>
<feature type="transmembrane region" description="Helical" evidence="13">
    <location>
        <begin position="47"/>
        <end position="69"/>
    </location>
</feature>
<keyword evidence="8 13" id="KW-1133">Transmembrane helix</keyword>
<dbReference type="AlphaFoldDB" id="A0A5J6V4Z0"/>
<evidence type="ECO:0000256" key="2">
    <source>
        <dbReference type="ARBA" id="ARBA00004651"/>
    </source>
</evidence>
<keyword evidence="5" id="KW-1003">Cell membrane</keyword>
<comment type="subcellular location">
    <subcellularLocation>
        <location evidence="2">Cell membrane</location>
        <topology evidence="2">Multi-pass membrane protein</topology>
    </subcellularLocation>
</comment>
<evidence type="ECO:0000313" key="14">
    <source>
        <dbReference type="EMBL" id="QFG68236.1"/>
    </source>
</evidence>
<dbReference type="EC" id="7.1.1.9" evidence="4"/>
<keyword evidence="6 13" id="KW-0812">Transmembrane</keyword>
<dbReference type="KEGG" id="serw:FY030_05455"/>
<evidence type="ECO:0000256" key="12">
    <source>
        <dbReference type="ARBA" id="ARBA00047816"/>
    </source>
</evidence>
<evidence type="ECO:0000256" key="6">
    <source>
        <dbReference type="ARBA" id="ARBA00022692"/>
    </source>
</evidence>
<evidence type="ECO:0000256" key="9">
    <source>
        <dbReference type="ARBA" id="ARBA00023136"/>
    </source>
</evidence>
<gene>
    <name evidence="14" type="ORF">FY030_05455</name>
</gene>
<evidence type="ECO:0000256" key="4">
    <source>
        <dbReference type="ARBA" id="ARBA00012949"/>
    </source>
</evidence>
<proteinExistence type="inferred from homology"/>
<comment type="catalytic activity">
    <reaction evidence="12">
        <text>4 Fe(II)-[cytochrome c] + O2 + 8 H(+)(in) = 4 Fe(III)-[cytochrome c] + 2 H2O + 4 H(+)(out)</text>
        <dbReference type="Rhea" id="RHEA:11436"/>
        <dbReference type="Rhea" id="RHEA-COMP:10350"/>
        <dbReference type="Rhea" id="RHEA-COMP:14399"/>
        <dbReference type="ChEBI" id="CHEBI:15377"/>
        <dbReference type="ChEBI" id="CHEBI:15378"/>
        <dbReference type="ChEBI" id="CHEBI:15379"/>
        <dbReference type="ChEBI" id="CHEBI:29033"/>
        <dbReference type="ChEBI" id="CHEBI:29034"/>
        <dbReference type="EC" id="7.1.1.9"/>
    </reaction>
</comment>
<dbReference type="GO" id="GO:0004129">
    <property type="term" value="F:cytochrome-c oxidase activity"/>
    <property type="evidence" value="ECO:0007669"/>
    <property type="project" value="UniProtKB-EC"/>
</dbReference>
<evidence type="ECO:0000313" key="15">
    <source>
        <dbReference type="Proteomes" id="UP000326546"/>
    </source>
</evidence>
<dbReference type="Proteomes" id="UP000326546">
    <property type="component" value="Chromosome"/>
</dbReference>
<feature type="transmembrane region" description="Helical" evidence="13">
    <location>
        <begin position="99"/>
        <end position="115"/>
    </location>
</feature>
<evidence type="ECO:0000256" key="1">
    <source>
        <dbReference type="ARBA" id="ARBA00002536"/>
    </source>
</evidence>
<keyword evidence="15" id="KW-1185">Reference proteome</keyword>
<dbReference type="EMBL" id="CP044427">
    <property type="protein sequence ID" value="QFG68236.1"/>
    <property type="molecule type" value="Genomic_DNA"/>
</dbReference>
<dbReference type="InterPro" id="IPR021050">
    <property type="entry name" value="Cyt_c_oxidase_su4_actinobac"/>
</dbReference>
<organism evidence="14 15">
    <name type="scientific">Ornithinimicrobium pratense</name>
    <dbReference type="NCBI Taxonomy" id="2593973"/>
    <lineage>
        <taxon>Bacteria</taxon>
        <taxon>Bacillati</taxon>
        <taxon>Actinomycetota</taxon>
        <taxon>Actinomycetes</taxon>
        <taxon>Micrococcales</taxon>
        <taxon>Ornithinimicrobiaceae</taxon>
        <taxon>Ornithinimicrobium</taxon>
    </lineage>
</organism>
<evidence type="ECO:0000256" key="11">
    <source>
        <dbReference type="ARBA" id="ARBA00031401"/>
    </source>
</evidence>
<comment type="function">
    <text evidence="1">Part of cytochrome c oxidase, its function is unknown.</text>
</comment>
<dbReference type="OrthoDB" id="5244617at2"/>
<comment type="similarity">
    <text evidence="3">Belongs to the cytochrome c oxidase bacterial subunit CtaF family.</text>
</comment>
<dbReference type="Pfam" id="PF12270">
    <property type="entry name" value="Cyt_c_ox_IV"/>
    <property type="match status" value="1"/>
</dbReference>
<keyword evidence="9 13" id="KW-0472">Membrane</keyword>
<evidence type="ECO:0000256" key="13">
    <source>
        <dbReference type="SAM" id="Phobius"/>
    </source>
</evidence>
<sequence length="149" mass="16569">MSGPRPVATPERSAEPMKTEVKVFAALIPFFGVMTVIYAYFTNFSEWVGIIGFFLTMLFAAWVAAYLWLVGRKTDPRPEDDMQGEIADLSGDYGHFTPYSWWPLWLGLSSAIVVLGIGVGWWLAVAAAPFLVISIVGWTFEHFRGEGAI</sequence>
<evidence type="ECO:0000256" key="10">
    <source>
        <dbReference type="ARBA" id="ARBA00031366"/>
    </source>
</evidence>
<dbReference type="PIRSF" id="PIRSF017385">
    <property type="entry name" value="CtaF"/>
    <property type="match status" value="1"/>
</dbReference>
<dbReference type="GO" id="GO:0005886">
    <property type="term" value="C:plasma membrane"/>
    <property type="evidence" value="ECO:0007669"/>
    <property type="project" value="UniProtKB-SubCell"/>
</dbReference>
<dbReference type="GO" id="GO:0022900">
    <property type="term" value="P:electron transport chain"/>
    <property type="evidence" value="ECO:0007669"/>
    <property type="project" value="InterPro"/>
</dbReference>
<accession>A0A5J6V4Z0</accession>
<evidence type="ECO:0000256" key="3">
    <source>
        <dbReference type="ARBA" id="ARBA00006870"/>
    </source>
</evidence>
<evidence type="ECO:0000256" key="8">
    <source>
        <dbReference type="ARBA" id="ARBA00022989"/>
    </source>
</evidence>
<evidence type="ECO:0000256" key="5">
    <source>
        <dbReference type="ARBA" id="ARBA00022475"/>
    </source>
</evidence>
<feature type="transmembrane region" description="Helical" evidence="13">
    <location>
        <begin position="21"/>
        <end position="41"/>
    </location>
</feature>
<reference evidence="14 15" key="1">
    <citation type="submission" date="2019-09" db="EMBL/GenBank/DDBJ databases">
        <title>Serinicoccus pratensis sp. nov., isolated from meadow soil.</title>
        <authorList>
            <person name="Zhang W."/>
        </authorList>
    </citation>
    <scope>NUCLEOTIDE SEQUENCE [LARGE SCALE GENOMIC DNA]</scope>
    <source>
        <strain evidence="14 15">W204</strain>
    </source>
</reference>
<protein>
    <recommendedName>
        <fullName evidence="4">cytochrome-c oxidase</fullName>
        <ecNumber evidence="4">7.1.1.9</ecNumber>
    </recommendedName>
    <alternativeName>
        <fullName evidence="11">Cytochrome aa3 subunit 4</fullName>
    </alternativeName>
    <alternativeName>
        <fullName evidence="10">Cytochrome c oxidase polypeptide IV</fullName>
    </alternativeName>
</protein>
<name>A0A5J6V4Z0_9MICO</name>
<evidence type="ECO:0000256" key="7">
    <source>
        <dbReference type="ARBA" id="ARBA00022967"/>
    </source>
</evidence>